<protein>
    <recommendedName>
        <fullName evidence="3">Reverse transcriptase zinc-binding domain-containing protein</fullName>
    </recommendedName>
</protein>
<evidence type="ECO:0000313" key="1">
    <source>
        <dbReference type="EMBL" id="MCH79845.1"/>
    </source>
</evidence>
<evidence type="ECO:0000313" key="2">
    <source>
        <dbReference type="Proteomes" id="UP000265520"/>
    </source>
</evidence>
<organism evidence="1 2">
    <name type="scientific">Trifolium medium</name>
    <dbReference type="NCBI Taxonomy" id="97028"/>
    <lineage>
        <taxon>Eukaryota</taxon>
        <taxon>Viridiplantae</taxon>
        <taxon>Streptophyta</taxon>
        <taxon>Embryophyta</taxon>
        <taxon>Tracheophyta</taxon>
        <taxon>Spermatophyta</taxon>
        <taxon>Magnoliopsida</taxon>
        <taxon>eudicotyledons</taxon>
        <taxon>Gunneridae</taxon>
        <taxon>Pentapetalae</taxon>
        <taxon>rosids</taxon>
        <taxon>fabids</taxon>
        <taxon>Fabales</taxon>
        <taxon>Fabaceae</taxon>
        <taxon>Papilionoideae</taxon>
        <taxon>50 kb inversion clade</taxon>
        <taxon>NPAAA clade</taxon>
        <taxon>Hologalegina</taxon>
        <taxon>IRL clade</taxon>
        <taxon>Trifolieae</taxon>
        <taxon>Trifolium</taxon>
    </lineage>
</organism>
<dbReference type="Proteomes" id="UP000265520">
    <property type="component" value="Unassembled WGS sequence"/>
</dbReference>
<evidence type="ECO:0008006" key="3">
    <source>
        <dbReference type="Google" id="ProtNLM"/>
    </source>
</evidence>
<dbReference type="EMBL" id="LXQA010000414">
    <property type="protein sequence ID" value="MCH79845.1"/>
    <property type="molecule type" value="Genomic_DNA"/>
</dbReference>
<comment type="caution">
    <text evidence="1">The sequence shown here is derived from an EMBL/GenBank/DDBJ whole genome shotgun (WGS) entry which is preliminary data.</text>
</comment>
<accession>A0A392LY80</accession>
<proteinExistence type="predicted"/>
<sequence>MIADRLTSNGGNIMWSWSWKEQLSVSELLQVVELDPNVLIAIRKLWLNDVPSKVAVFGWRLLHERLPTRSSLHQHRALGCWKLCLDGWARAYRLMLQYTNNAVFNGVIPTVSSLVDDIKATSWVS</sequence>
<reference evidence="1 2" key="1">
    <citation type="journal article" date="2018" name="Front. Plant Sci.">
        <title>Red Clover (Trifolium pratense) and Zigzag Clover (T. medium) - A Picture of Genomic Similarities and Differences.</title>
        <authorList>
            <person name="Dluhosova J."/>
            <person name="Istvanek J."/>
            <person name="Nedelnik J."/>
            <person name="Repkova J."/>
        </authorList>
    </citation>
    <scope>NUCLEOTIDE SEQUENCE [LARGE SCALE GENOMIC DNA]</scope>
    <source>
        <strain evidence="2">cv. 10/8</strain>
        <tissue evidence="1">Leaf</tissue>
    </source>
</reference>
<keyword evidence="2" id="KW-1185">Reference proteome</keyword>
<dbReference type="AlphaFoldDB" id="A0A392LY80"/>
<gene>
    <name evidence="1" type="ORF">A2U01_0000604</name>
</gene>
<name>A0A392LY80_9FABA</name>